<feature type="region of interest" description="Disordered" evidence="1">
    <location>
        <begin position="231"/>
        <end position="256"/>
    </location>
</feature>
<accession>A0ABR4HPI2</accession>
<dbReference type="Gene3D" id="3.40.50.1580">
    <property type="entry name" value="Nucleoside phosphorylase domain"/>
    <property type="match status" value="1"/>
</dbReference>
<evidence type="ECO:0000313" key="3">
    <source>
        <dbReference type="EMBL" id="KAL2816613.1"/>
    </source>
</evidence>
<dbReference type="EMBL" id="JBFXLS010000100">
    <property type="protein sequence ID" value="KAL2816613.1"/>
    <property type="molecule type" value="Genomic_DNA"/>
</dbReference>
<dbReference type="Pfam" id="PF01048">
    <property type="entry name" value="PNP_UDP_1"/>
    <property type="match status" value="1"/>
</dbReference>
<proteinExistence type="predicted"/>
<organism evidence="3 4">
    <name type="scientific">Aspergillus cavernicola</name>
    <dbReference type="NCBI Taxonomy" id="176166"/>
    <lineage>
        <taxon>Eukaryota</taxon>
        <taxon>Fungi</taxon>
        <taxon>Dikarya</taxon>
        <taxon>Ascomycota</taxon>
        <taxon>Pezizomycotina</taxon>
        <taxon>Eurotiomycetes</taxon>
        <taxon>Eurotiomycetidae</taxon>
        <taxon>Eurotiales</taxon>
        <taxon>Aspergillaceae</taxon>
        <taxon>Aspergillus</taxon>
        <taxon>Aspergillus subgen. Nidulantes</taxon>
    </lineage>
</organism>
<dbReference type="InterPro" id="IPR035994">
    <property type="entry name" value="Nucleoside_phosphorylase_sf"/>
</dbReference>
<dbReference type="InterPro" id="IPR053137">
    <property type="entry name" value="NLR-like"/>
</dbReference>
<reference evidence="3 4" key="1">
    <citation type="submission" date="2024-07" db="EMBL/GenBank/DDBJ databases">
        <title>Section-level genome sequencing and comparative genomics of Aspergillus sections Usti and Cavernicolus.</title>
        <authorList>
            <consortium name="Lawrence Berkeley National Laboratory"/>
            <person name="Nybo J.L."/>
            <person name="Vesth T.C."/>
            <person name="Theobald S."/>
            <person name="Frisvad J.C."/>
            <person name="Larsen T.O."/>
            <person name="Kjaerboelling I."/>
            <person name="Rothschild-Mancinelli K."/>
            <person name="Lyhne E.K."/>
            <person name="Kogle M.E."/>
            <person name="Barry K."/>
            <person name="Clum A."/>
            <person name="Na H."/>
            <person name="Ledsgaard L."/>
            <person name="Lin J."/>
            <person name="Lipzen A."/>
            <person name="Kuo A."/>
            <person name="Riley R."/>
            <person name="Mondo S."/>
            <person name="LaButti K."/>
            <person name="Haridas S."/>
            <person name="Pangalinan J."/>
            <person name="Salamov A.A."/>
            <person name="Simmons B.A."/>
            <person name="Magnuson J.K."/>
            <person name="Chen J."/>
            <person name="Drula E."/>
            <person name="Henrissat B."/>
            <person name="Wiebenga A."/>
            <person name="Lubbers R.J."/>
            <person name="Gomes A.C."/>
            <person name="Makela M.R."/>
            <person name="Stajich J."/>
            <person name="Grigoriev I.V."/>
            <person name="Mortensen U.H."/>
            <person name="De vries R.P."/>
            <person name="Baker S.E."/>
            <person name="Andersen M.R."/>
        </authorList>
    </citation>
    <scope>NUCLEOTIDE SEQUENCE [LARGE SCALE GENOMIC DNA]</scope>
    <source>
        <strain evidence="3 4">CBS 600.67</strain>
    </source>
</reference>
<dbReference type="Proteomes" id="UP001610335">
    <property type="component" value="Unassembled WGS sequence"/>
</dbReference>
<evidence type="ECO:0000313" key="4">
    <source>
        <dbReference type="Proteomes" id="UP001610335"/>
    </source>
</evidence>
<dbReference type="InterPro" id="IPR000845">
    <property type="entry name" value="Nucleoside_phosphorylase_d"/>
</dbReference>
<evidence type="ECO:0000259" key="2">
    <source>
        <dbReference type="Pfam" id="PF01048"/>
    </source>
</evidence>
<keyword evidence="4" id="KW-1185">Reference proteome</keyword>
<evidence type="ECO:0000256" key="1">
    <source>
        <dbReference type="SAM" id="MobiDB-lite"/>
    </source>
</evidence>
<feature type="compositionally biased region" description="Basic and acidic residues" evidence="1">
    <location>
        <begin position="233"/>
        <end position="245"/>
    </location>
</feature>
<sequence>MVGIGGGAPSPSADIRLGDVVVSKPTHGYAGVIQYDYGKAIAGDDFITTGVLDKPPAVLLTAIARLQARHHLHGNNIDVLYHQALDKYGQLSEAFSCPGPENDLLFVTDYKHQTGRNTCDDCTRSRLKTRLARHRTQPRIFYGLIASANQVLRDSLKREALSRKHGILCFEMEAAGLMDVVPCLVIRGICDYCDSHKSKQWQGYAAVTAAAYVKELLSVIPFSDVTLTPAVDQPDHDVHRGEYKQRASRRQVSDEAIPSRQLSGVALSASTWASTGHSVPPPRLSSASDRGDSDTLVIAIDLGTRYTKVAFTTEHDIHPARMFFITQ</sequence>
<dbReference type="SUPFAM" id="SSF53167">
    <property type="entry name" value="Purine and uridine phosphorylases"/>
    <property type="match status" value="1"/>
</dbReference>
<comment type="caution">
    <text evidence="3">The sequence shown here is derived from an EMBL/GenBank/DDBJ whole genome shotgun (WGS) entry which is preliminary data.</text>
</comment>
<gene>
    <name evidence="3" type="ORF">BDW59DRAFT_9821</name>
</gene>
<feature type="domain" description="Nucleoside phosphorylase" evidence="2">
    <location>
        <begin position="78"/>
        <end position="212"/>
    </location>
</feature>
<protein>
    <submittedName>
        <fullName evidence="3">Nucleoside phosphorylase domain-containing protein</fullName>
    </submittedName>
</protein>
<dbReference type="PANTHER" id="PTHR46082:SF11">
    <property type="entry name" value="AAA+ ATPASE DOMAIN-CONTAINING PROTEIN-RELATED"/>
    <property type="match status" value="1"/>
</dbReference>
<name>A0ABR4HPI2_9EURO</name>
<dbReference type="PANTHER" id="PTHR46082">
    <property type="entry name" value="ATP/GTP-BINDING PROTEIN-RELATED"/>
    <property type="match status" value="1"/>
</dbReference>